<dbReference type="PROSITE" id="PS51257">
    <property type="entry name" value="PROKAR_LIPOPROTEIN"/>
    <property type="match status" value="1"/>
</dbReference>
<dbReference type="SUPFAM" id="SSF63829">
    <property type="entry name" value="Calcium-dependent phosphotriesterase"/>
    <property type="match status" value="1"/>
</dbReference>
<proteinExistence type="predicted"/>
<evidence type="ECO:0000313" key="2">
    <source>
        <dbReference type="EMBL" id="GAA1932427.1"/>
    </source>
</evidence>
<dbReference type="Pfam" id="PF25976">
    <property type="entry name" value="LpqB_N"/>
    <property type="match status" value="1"/>
</dbReference>
<comment type="caution">
    <text evidence="2">The sequence shown here is derived from an EMBL/GenBank/DDBJ whole genome shotgun (WGS) entry which is preliminary data.</text>
</comment>
<dbReference type="SMART" id="SM00909">
    <property type="entry name" value="Germane"/>
    <property type="match status" value="1"/>
</dbReference>
<name>A0ABN2PUC8_9ACTN</name>
<gene>
    <name evidence="2" type="ORF">GCM10009716_44550</name>
</gene>
<dbReference type="InterPro" id="IPR059026">
    <property type="entry name" value="LpqB_N"/>
</dbReference>
<evidence type="ECO:0000259" key="1">
    <source>
        <dbReference type="SMART" id="SM00909"/>
    </source>
</evidence>
<dbReference type="InterPro" id="IPR018910">
    <property type="entry name" value="LpqB_C"/>
</dbReference>
<organism evidence="2 3">
    <name type="scientific">Streptomyces sodiiphilus</name>
    <dbReference type="NCBI Taxonomy" id="226217"/>
    <lineage>
        <taxon>Bacteria</taxon>
        <taxon>Bacillati</taxon>
        <taxon>Actinomycetota</taxon>
        <taxon>Actinomycetes</taxon>
        <taxon>Kitasatosporales</taxon>
        <taxon>Streptomycetaceae</taxon>
        <taxon>Streptomyces</taxon>
    </lineage>
</organism>
<protein>
    <submittedName>
        <fullName evidence="2">LpqB family beta-propeller domain-containing protein</fullName>
    </submittedName>
</protein>
<dbReference type="InterPro" id="IPR019606">
    <property type="entry name" value="GerMN"/>
</dbReference>
<feature type="domain" description="GerMN" evidence="1">
    <location>
        <begin position="232"/>
        <end position="327"/>
    </location>
</feature>
<sequence>MRTDTAGAARSPRRSRIRGRLAAAVTGGALLLTGCASMPGSGEVQRVDSGQRADGDSQVRVFGVSPQEGALPQQIVRGFLEAVTSDEADFRTAREYLTPERREDWDPFAGTTVLSAGPDFGTMVSEPEPDGADRFSIELSGTRLAFVDGLRVYAPDEGPYRESFQLTQVDGEWRIGTLPDGLVLGEADFRRIYRSVNTFYYADLGPESQSVEGAGNVLVADPVYVRRRIDPVGETVAALLTGPSEWLAPVARTAFPADARPAGDRRAAVDDSGVLTVPLAGVSAKEPRSRCERMAAQLLHTVQGLAPTELREVRLTGPDGKQLCAQTASQAQDRAPGLLAGNASRQYFLDDNHALVYVLENEQRPHRAAGALGNRETQLRRAAVSRDETLAAGVSRDGSGLYVAPLSGDEPLEPPVYASATAGEEGGLSAPSWDGLGDLWIADRAPDGPGLLRLAGGSGTPREIPVRGLRGDQRIEALRVASDGVRIALLVSDDGTTTLQLGRIERTGTVESGEVAVEGLRPVAPHLENVVAASWAGDSRLVVVGRPADGVEQLQYVATDGSSSTTAGVPGLNDVTGVAAAEDESRLLLAETANGIARLQPDANWKRVTEDGYAPVYPG</sequence>
<accession>A0ABN2PUC8</accession>
<dbReference type="EMBL" id="BAAAMJ010000068">
    <property type="protein sequence ID" value="GAA1932427.1"/>
    <property type="molecule type" value="Genomic_DNA"/>
</dbReference>
<dbReference type="Proteomes" id="UP001501303">
    <property type="component" value="Unassembled WGS sequence"/>
</dbReference>
<reference evidence="2 3" key="1">
    <citation type="journal article" date="2019" name="Int. J. Syst. Evol. Microbiol.">
        <title>The Global Catalogue of Microorganisms (GCM) 10K type strain sequencing project: providing services to taxonomists for standard genome sequencing and annotation.</title>
        <authorList>
            <consortium name="The Broad Institute Genomics Platform"/>
            <consortium name="The Broad Institute Genome Sequencing Center for Infectious Disease"/>
            <person name="Wu L."/>
            <person name="Ma J."/>
        </authorList>
    </citation>
    <scope>NUCLEOTIDE SEQUENCE [LARGE SCALE GENOMIC DNA]</scope>
    <source>
        <strain evidence="2 3">JCM 13581</strain>
    </source>
</reference>
<dbReference type="Pfam" id="PF10646">
    <property type="entry name" value="Germane"/>
    <property type="match status" value="1"/>
</dbReference>
<keyword evidence="3" id="KW-1185">Reference proteome</keyword>
<evidence type="ECO:0000313" key="3">
    <source>
        <dbReference type="Proteomes" id="UP001501303"/>
    </source>
</evidence>
<dbReference type="Pfam" id="PF10647">
    <property type="entry name" value="Gmad1"/>
    <property type="match status" value="1"/>
</dbReference>